<reference evidence="1 2" key="1">
    <citation type="submission" date="2024-06" db="EMBL/GenBank/DDBJ databases">
        <authorList>
            <person name="Steensen K."/>
            <person name="Seneca J."/>
            <person name="Bartlau N."/>
            <person name="Yu A.X."/>
            <person name="Polz M.F."/>
        </authorList>
    </citation>
    <scope>NUCLEOTIDE SEQUENCE [LARGE SCALE GENOMIC DNA]</scope>
    <source>
        <strain evidence="1 2">1F260</strain>
    </source>
</reference>
<dbReference type="Proteomes" id="UP001569154">
    <property type="component" value="Unassembled WGS sequence"/>
</dbReference>
<evidence type="ECO:0000313" key="1">
    <source>
        <dbReference type="EMBL" id="MEZ8083369.1"/>
    </source>
</evidence>
<protein>
    <submittedName>
        <fullName evidence="1">Uncharacterized protein</fullName>
    </submittedName>
</protein>
<dbReference type="RefSeq" id="WP_371735004.1">
    <property type="nucleotide sequence ID" value="NZ_JBGONM010000059.1"/>
</dbReference>
<evidence type="ECO:0000313" key="2">
    <source>
        <dbReference type="Proteomes" id="UP001569154"/>
    </source>
</evidence>
<comment type="caution">
    <text evidence="1">The sequence shown here is derived from an EMBL/GenBank/DDBJ whole genome shotgun (WGS) entry which is preliminary data.</text>
</comment>
<dbReference type="EMBL" id="JBGONM010000059">
    <property type="protein sequence ID" value="MEZ8083369.1"/>
    <property type="molecule type" value="Genomic_DNA"/>
</dbReference>
<organism evidence="1 2">
    <name type="scientific">Enterovibrio norvegicus</name>
    <dbReference type="NCBI Taxonomy" id="188144"/>
    <lineage>
        <taxon>Bacteria</taxon>
        <taxon>Pseudomonadati</taxon>
        <taxon>Pseudomonadota</taxon>
        <taxon>Gammaproteobacteria</taxon>
        <taxon>Vibrionales</taxon>
        <taxon>Vibrionaceae</taxon>
        <taxon>Enterovibrio</taxon>
    </lineage>
</organism>
<proteinExistence type="predicted"/>
<sequence length="62" mass="6960">RTEVHGFAIRCIATLPTRLLFLSALEVVFHCGMGRHFTDSRDLVNTNHQIKVRSLKIAAKAV</sequence>
<keyword evidence="2" id="KW-1185">Reference proteome</keyword>
<feature type="non-terminal residue" evidence="1">
    <location>
        <position position="1"/>
    </location>
</feature>
<name>A0ABV4L7D2_9GAMM</name>
<gene>
    <name evidence="1" type="ORF">ACED35_19825</name>
</gene>
<accession>A0ABV4L7D2</accession>